<keyword evidence="2" id="KW-0479">Metal-binding</keyword>
<feature type="repeat" description="WD" evidence="6">
    <location>
        <begin position="125"/>
        <end position="161"/>
    </location>
</feature>
<dbReference type="PRINTS" id="PR00320">
    <property type="entry name" value="GPROTEINBRPT"/>
</dbReference>
<feature type="repeat" description="WD" evidence="6">
    <location>
        <begin position="169"/>
        <end position="203"/>
    </location>
</feature>
<dbReference type="STRING" id="988480.A0A075AWD3"/>
<dbReference type="HOGENOM" id="CLU_678184_0_0_1"/>
<dbReference type="InterPro" id="IPR037590">
    <property type="entry name" value="WDR24"/>
</dbReference>
<feature type="repeat" description="WD" evidence="6">
    <location>
        <begin position="81"/>
        <end position="117"/>
    </location>
</feature>
<dbReference type="InterPro" id="IPR015943">
    <property type="entry name" value="WD40/YVTN_repeat-like_dom_sf"/>
</dbReference>
<dbReference type="SUPFAM" id="SSF50978">
    <property type="entry name" value="WD40 repeat-like"/>
    <property type="match status" value="1"/>
</dbReference>
<dbReference type="InterPro" id="IPR036322">
    <property type="entry name" value="WD40_repeat_dom_sf"/>
</dbReference>
<dbReference type="Pfam" id="PF00400">
    <property type="entry name" value="WD40"/>
    <property type="match status" value="5"/>
</dbReference>
<dbReference type="Gene3D" id="2.130.10.10">
    <property type="entry name" value="YVTN repeat-like/Quinoprotein amine dehydrogenase"/>
    <property type="match status" value="2"/>
</dbReference>
<dbReference type="Proteomes" id="UP000281549">
    <property type="component" value="Unassembled WGS sequence"/>
</dbReference>
<dbReference type="EMBL" id="ML005047">
    <property type="protein sequence ID" value="RKP20556.1"/>
    <property type="molecule type" value="Genomic_DNA"/>
</dbReference>
<evidence type="ECO:0000313" key="9">
    <source>
        <dbReference type="Proteomes" id="UP000030755"/>
    </source>
</evidence>
<dbReference type="GO" id="GO:0005774">
    <property type="term" value="C:vacuolar membrane"/>
    <property type="evidence" value="ECO:0007669"/>
    <property type="project" value="TreeGrafter"/>
</dbReference>
<dbReference type="SMART" id="SM00320">
    <property type="entry name" value="WD40"/>
    <property type="match status" value="6"/>
</dbReference>
<accession>A0A075AWD3</accession>
<evidence type="ECO:0000256" key="3">
    <source>
        <dbReference type="ARBA" id="ARBA00022737"/>
    </source>
</evidence>
<organism evidence="7 9">
    <name type="scientific">Rozella allomycis (strain CSF55)</name>
    <dbReference type="NCBI Taxonomy" id="988480"/>
    <lineage>
        <taxon>Eukaryota</taxon>
        <taxon>Fungi</taxon>
        <taxon>Fungi incertae sedis</taxon>
        <taxon>Cryptomycota</taxon>
        <taxon>Cryptomycota incertae sedis</taxon>
        <taxon>Rozella</taxon>
    </lineage>
</organism>
<reference evidence="8" key="3">
    <citation type="submission" date="2018-08" db="EMBL/GenBank/DDBJ databases">
        <title>Leveraging single-cell genomics to expand the Fungal Tree of Life.</title>
        <authorList>
            <consortium name="DOE Joint Genome Institute"/>
            <person name="Ahrendt S.R."/>
            <person name="Quandt C.A."/>
            <person name="Ciobanu D."/>
            <person name="Clum A."/>
            <person name="Salamov A."/>
            <person name="Andreopoulos B."/>
            <person name="Cheng J.-F."/>
            <person name="Woyke T."/>
            <person name="Pelin A."/>
            <person name="Henrissat B."/>
            <person name="Reynolds N."/>
            <person name="Benny G.L."/>
            <person name="Smith M.E."/>
            <person name="James T.Y."/>
            <person name="Grigoriev I.V."/>
        </authorList>
    </citation>
    <scope>NUCLEOTIDE SEQUENCE</scope>
    <source>
        <strain evidence="8">CSF55</strain>
    </source>
</reference>
<dbReference type="InterPro" id="IPR001680">
    <property type="entry name" value="WD40_rpt"/>
</dbReference>
<dbReference type="InterPro" id="IPR019775">
    <property type="entry name" value="WD40_repeat_CS"/>
</dbReference>
<evidence type="ECO:0000313" key="7">
    <source>
        <dbReference type="EMBL" id="EPZ34472.1"/>
    </source>
</evidence>
<dbReference type="Proteomes" id="UP000030755">
    <property type="component" value="Unassembled WGS sequence"/>
</dbReference>
<evidence type="ECO:0000313" key="8">
    <source>
        <dbReference type="EMBL" id="RKP20556.1"/>
    </source>
</evidence>
<dbReference type="GO" id="GO:0008270">
    <property type="term" value="F:zinc ion binding"/>
    <property type="evidence" value="ECO:0007669"/>
    <property type="project" value="UniProtKB-KW"/>
</dbReference>
<evidence type="ECO:0000256" key="1">
    <source>
        <dbReference type="ARBA" id="ARBA00022574"/>
    </source>
</evidence>
<reference evidence="7 9" key="1">
    <citation type="journal article" date="2013" name="Curr. Biol.">
        <title>Shared signatures of parasitism and phylogenomics unite Cryptomycota and microsporidia.</title>
        <authorList>
            <person name="James T.Y."/>
            <person name="Pelin A."/>
            <person name="Bonen L."/>
            <person name="Ahrendt S."/>
            <person name="Sain D."/>
            <person name="Corradi N."/>
            <person name="Stajich J.E."/>
        </authorList>
    </citation>
    <scope>NUCLEOTIDE SEQUENCE [LARGE SCALE GENOMIC DNA]</scope>
    <source>
        <strain evidence="7 9">CSF55</strain>
        <strain evidence="7 9">CSF55</strain>
    </source>
</reference>
<evidence type="ECO:0000256" key="5">
    <source>
        <dbReference type="ARBA" id="ARBA00022833"/>
    </source>
</evidence>
<gene>
    <name evidence="7" type="ORF">O9G_002045</name>
    <name evidence="8" type="ORF">ROZALSC1DRAFT_27972</name>
</gene>
<name>A0A075AWD3_ROZAC</name>
<dbReference type="EMBL" id="KE560949">
    <property type="protein sequence ID" value="EPZ34472.1"/>
    <property type="molecule type" value="Genomic_DNA"/>
</dbReference>
<evidence type="ECO:0000256" key="2">
    <source>
        <dbReference type="ARBA" id="ARBA00022723"/>
    </source>
</evidence>
<dbReference type="PANTHER" id="PTHR46200">
    <property type="entry name" value="GATOR COMPLEX PROTEIN WDR24"/>
    <property type="match status" value="1"/>
</dbReference>
<evidence type="ECO:0000313" key="10">
    <source>
        <dbReference type="Proteomes" id="UP000281549"/>
    </source>
</evidence>
<keyword evidence="1 6" id="KW-0853">WD repeat</keyword>
<dbReference type="PROSITE" id="PS00678">
    <property type="entry name" value="WD_REPEATS_1"/>
    <property type="match status" value="1"/>
</dbReference>
<evidence type="ECO:0000256" key="4">
    <source>
        <dbReference type="ARBA" id="ARBA00022771"/>
    </source>
</evidence>
<dbReference type="AlphaFoldDB" id="A0A075AWD3"/>
<dbReference type="GO" id="GO:0005829">
    <property type="term" value="C:cytosol"/>
    <property type="evidence" value="ECO:0007669"/>
    <property type="project" value="TreeGrafter"/>
</dbReference>
<keyword evidence="9" id="KW-1185">Reference proteome</keyword>
<dbReference type="GO" id="GO:0061700">
    <property type="term" value="C:GATOR2 complex"/>
    <property type="evidence" value="ECO:0007669"/>
    <property type="project" value="TreeGrafter"/>
</dbReference>
<dbReference type="PROSITE" id="PS50082">
    <property type="entry name" value="WD_REPEATS_2"/>
    <property type="match status" value="3"/>
</dbReference>
<proteinExistence type="predicted"/>
<dbReference type="GO" id="GO:0016239">
    <property type="term" value="P:positive regulation of macroautophagy"/>
    <property type="evidence" value="ECO:0007669"/>
    <property type="project" value="TreeGrafter"/>
</dbReference>
<sequence length="406" mass="45968">MQKFESNAAISSVSVLDKDKKAIIAGREVLGIVDLRNMKDFVNFRIGTKMNMNNKRIFVTASPNGAIVLWDADRIKQEKMISEHKRSINKLHASQFESATFLSASQDGLVKLWDLRSKLSSKLTFNGKADAVRDVKYHPFSAYEFIAAFENGTIQVWDIRNPMIPEKKITCHNGVTLSVDWHKDGRWIVSGGRDKIVKVWDIKGDLKKPIYSFQNISSVSNVSWRPDFNQIASTSLLTDYRVHVWDITHSYVPSMTFENHSNVITCIKWLDSNNLISVSRDKTVCSQNIQNSYELMKTFNKTCSTFGLDDQVYGSVEKFEESTNDKTICETPTGKVPIGASIIYRKLSRINNASKSSINIPVTIIVFDSVADVSENAILCEKLGLFELFQFWTTLQFILENSAVNT</sequence>
<dbReference type="OrthoDB" id="60955at2759"/>
<dbReference type="InterPro" id="IPR020472">
    <property type="entry name" value="WD40_PAC1"/>
</dbReference>
<keyword evidence="3" id="KW-0677">Repeat</keyword>
<evidence type="ECO:0000256" key="6">
    <source>
        <dbReference type="PROSITE-ProRule" id="PRU00221"/>
    </source>
</evidence>
<keyword evidence="4" id="KW-0863">Zinc-finger</keyword>
<dbReference type="PROSITE" id="PS50294">
    <property type="entry name" value="WD_REPEATS_REGION"/>
    <property type="match status" value="2"/>
</dbReference>
<dbReference type="GO" id="GO:1904263">
    <property type="term" value="P:positive regulation of TORC1 signaling"/>
    <property type="evidence" value="ECO:0007669"/>
    <property type="project" value="TreeGrafter"/>
</dbReference>
<dbReference type="PANTHER" id="PTHR46200:SF1">
    <property type="entry name" value="GATOR COMPLEX PROTEIN WDR24"/>
    <property type="match status" value="1"/>
</dbReference>
<reference evidence="10" key="2">
    <citation type="journal article" date="2018" name="Nat. Microbiol.">
        <title>Leveraging single-cell genomics to expand the fungal tree of life.</title>
        <authorList>
            <person name="Ahrendt S.R."/>
            <person name="Quandt C.A."/>
            <person name="Ciobanu D."/>
            <person name="Clum A."/>
            <person name="Salamov A."/>
            <person name="Andreopoulos B."/>
            <person name="Cheng J.F."/>
            <person name="Woyke T."/>
            <person name="Pelin A."/>
            <person name="Henrissat B."/>
            <person name="Reynolds N.K."/>
            <person name="Benny G.L."/>
            <person name="Smith M.E."/>
            <person name="James T.Y."/>
            <person name="Grigoriev I.V."/>
        </authorList>
    </citation>
    <scope>NUCLEOTIDE SEQUENCE [LARGE SCALE GENOMIC DNA]</scope>
    <source>
        <strain evidence="10">CSF55</strain>
    </source>
</reference>
<keyword evidence="5" id="KW-0862">Zinc</keyword>
<protein>
    <submittedName>
        <fullName evidence="8">WD40 repeat-like protein</fullName>
    </submittedName>
</protein>